<dbReference type="SUPFAM" id="SSF140453">
    <property type="entry name" value="EsxAB dimer-like"/>
    <property type="match status" value="1"/>
</dbReference>
<dbReference type="AlphaFoldDB" id="A0A2X4UJC3"/>
<name>A0A2X4UJC3_9NOCA</name>
<evidence type="ECO:0000256" key="1">
    <source>
        <dbReference type="SAM" id="MobiDB-lite"/>
    </source>
</evidence>
<reference evidence="2 3" key="1">
    <citation type="submission" date="2018-06" db="EMBL/GenBank/DDBJ databases">
        <authorList>
            <consortium name="Pathogen Informatics"/>
            <person name="Doyle S."/>
        </authorList>
    </citation>
    <scope>NUCLEOTIDE SEQUENCE [LARGE SCALE GENOMIC DNA]</scope>
    <source>
        <strain evidence="2 3">NCTC10994</strain>
    </source>
</reference>
<dbReference type="InterPro" id="IPR038332">
    <property type="entry name" value="PPE_sf"/>
</dbReference>
<feature type="region of interest" description="Disordered" evidence="1">
    <location>
        <begin position="219"/>
        <end position="432"/>
    </location>
</feature>
<keyword evidence="3" id="KW-1185">Reference proteome</keyword>
<evidence type="ECO:0000313" key="3">
    <source>
        <dbReference type="Proteomes" id="UP000249091"/>
    </source>
</evidence>
<dbReference type="KEGG" id="rcr:NCTC10994_02895"/>
<gene>
    <name evidence="2" type="ORF">NCTC10994_02895</name>
</gene>
<accession>A0A2X4UJC3</accession>
<dbReference type="STRING" id="1219011.GCA_001895045_02318"/>
<protein>
    <submittedName>
        <fullName evidence="2">Uncharacterized protein</fullName>
    </submittedName>
</protein>
<dbReference type="RefSeq" id="WP_072700610.1">
    <property type="nucleotide sequence ID" value="NZ_JAFBBL010000001.1"/>
</dbReference>
<feature type="compositionally biased region" description="Gly residues" evidence="1">
    <location>
        <begin position="324"/>
        <end position="341"/>
    </location>
</feature>
<feature type="compositionally biased region" description="Low complexity" evidence="1">
    <location>
        <begin position="380"/>
        <end position="391"/>
    </location>
</feature>
<dbReference type="EMBL" id="LS483468">
    <property type="protein sequence ID" value="SQI34722.1"/>
    <property type="molecule type" value="Genomic_DNA"/>
</dbReference>
<dbReference type="Gene3D" id="1.20.1260.20">
    <property type="entry name" value="PPE superfamily"/>
    <property type="match status" value="1"/>
</dbReference>
<organism evidence="2 3">
    <name type="scientific">Rhodococcus coprophilus</name>
    <dbReference type="NCBI Taxonomy" id="38310"/>
    <lineage>
        <taxon>Bacteria</taxon>
        <taxon>Bacillati</taxon>
        <taxon>Actinomycetota</taxon>
        <taxon>Actinomycetes</taxon>
        <taxon>Mycobacteriales</taxon>
        <taxon>Nocardiaceae</taxon>
        <taxon>Rhodococcus</taxon>
    </lineage>
</organism>
<sequence length="432" mass="43686">MSNDENPVEELLQPLLGSGAPGSVTRRQARHDELAARLDAGVDPEYIRDFENFHSMEHAEIYRIAQTISPVAMTTLAGEWAKLGKGFSLAIALGTVMIRDRIARHWEGDAATAALTATARFGDSAQQLCDAAQAVSQKLHIAADVGERVKSSIPPPAERIPSAVAALNPVTEAEAVRQAEAIRVQSVRVMESLYKPYYRDSGAAVPVLPPPYVAATGAGGENAHGARRLDDTTGARASETGTPVASRLDADERADPGTGPSNTGDSPGENAANTSPRTSKGGAPPGAFEDSGPATTTPAGAAGPTPLPGQTSASPQSGLPAGLGTSGNAGIGSTGSGGGGVSSPWGSSLGGLAGGAPVSTGTDRPGQTAAAGSRNGVARPMGMYPGMVPPGATQSSDEQRRVPSYLVTNDHGNELIGSMPDTAPPVLGADPA</sequence>
<dbReference type="Proteomes" id="UP000249091">
    <property type="component" value="Chromosome 1"/>
</dbReference>
<dbReference type="InterPro" id="IPR036689">
    <property type="entry name" value="ESAT-6-like_sf"/>
</dbReference>
<proteinExistence type="predicted"/>
<feature type="compositionally biased region" description="Polar residues" evidence="1">
    <location>
        <begin position="259"/>
        <end position="278"/>
    </location>
</feature>
<evidence type="ECO:0000313" key="2">
    <source>
        <dbReference type="EMBL" id="SQI34722.1"/>
    </source>
</evidence>
<feature type="compositionally biased region" description="Low complexity" evidence="1">
    <location>
        <begin position="292"/>
        <end position="304"/>
    </location>
</feature>